<feature type="transmembrane region" description="Helical" evidence="8">
    <location>
        <begin position="357"/>
        <end position="377"/>
    </location>
</feature>
<dbReference type="InterPro" id="IPR024041">
    <property type="entry name" value="NH4_transpt_AmtB-like_dom"/>
</dbReference>
<feature type="transmembrane region" description="Helical" evidence="8">
    <location>
        <begin position="226"/>
        <end position="245"/>
    </location>
</feature>
<evidence type="ECO:0000256" key="5">
    <source>
        <dbReference type="ARBA" id="ARBA00022989"/>
    </source>
</evidence>
<proteinExistence type="inferred from homology"/>
<sequence>MPSQFSATVWKTEKSIPFDRYQEVDMANSNEYTFDFINERKLGVTTNSEEIGHDPMAWFQGADLVWMLICTILVMLMPAGIGFFYSGISKRRSAMSMIWISFLAMSVVGIQWYLVGYGIAFGRSDNPLWGSIEGIALNDVLTRPVGNQKGPPIPELLFALFHGAFASFTASLIGGAVVQKFRIGHFLVFIFIWTTFVYAPIAHWTWSPSGWSNKLGALDYAGGTAVHMSGAFSAAVYSVFFRWRYRFYKSDDENPDNVFHVLLGTTLLWIGWMGFNGGSTLGANLRTVSALISTNLAACAGGLTWCFLEFFCSKYNPEREPPGCPKQPRCPRRLSVLAFCNGVISGLIAITPAAGYVPLHTAIFFGVAGAVCSNFANVFSKCIYDLNDIFAIHGVSGFVGMFLTGIFARADIAHLDGYTTIPGGGLNRNGKQIGWQLVDAIAGGLYSAVGTLVILIFMEVVQCIATRRVKPVRAIFDEDQIVGRELPE</sequence>
<evidence type="ECO:0000256" key="7">
    <source>
        <dbReference type="ARBA" id="ARBA00023177"/>
    </source>
</evidence>
<accession>A0A317SSA3</accession>
<evidence type="ECO:0000256" key="1">
    <source>
        <dbReference type="ARBA" id="ARBA00004141"/>
    </source>
</evidence>
<dbReference type="PANTHER" id="PTHR43029:SF10">
    <property type="entry name" value="AMMONIUM TRANSPORTER MEP2"/>
    <property type="match status" value="1"/>
</dbReference>
<comment type="caution">
    <text evidence="10">The sequence shown here is derived from an EMBL/GenBank/DDBJ whole genome shotgun (WGS) entry which is preliminary data.</text>
</comment>
<gene>
    <name evidence="10" type="ORF">C7212DRAFT_357392</name>
</gene>
<feature type="transmembrane region" description="Helical" evidence="8">
    <location>
        <begin position="64"/>
        <end position="85"/>
    </location>
</feature>
<keyword evidence="4 8" id="KW-0812">Transmembrane</keyword>
<dbReference type="Pfam" id="PF00909">
    <property type="entry name" value="Ammonium_transp"/>
    <property type="match status" value="1"/>
</dbReference>
<evidence type="ECO:0000256" key="8">
    <source>
        <dbReference type="SAM" id="Phobius"/>
    </source>
</evidence>
<feature type="transmembrane region" description="Helical" evidence="8">
    <location>
        <begin position="333"/>
        <end position="351"/>
    </location>
</feature>
<comment type="subcellular location">
    <subcellularLocation>
        <location evidence="1">Membrane</location>
        <topology evidence="1">Multi-pass membrane protein</topology>
    </subcellularLocation>
</comment>
<feature type="transmembrane region" description="Helical" evidence="8">
    <location>
        <begin position="445"/>
        <end position="465"/>
    </location>
</feature>
<reference evidence="10 11" key="1">
    <citation type="submission" date="2018-03" db="EMBL/GenBank/DDBJ databases">
        <title>Genomes of Pezizomycetes fungi and the evolution of truffles.</title>
        <authorList>
            <person name="Murat C."/>
            <person name="Payen T."/>
            <person name="Noel B."/>
            <person name="Kuo A."/>
            <person name="Martin F.M."/>
        </authorList>
    </citation>
    <scope>NUCLEOTIDE SEQUENCE [LARGE SCALE GENOMIC DNA]</scope>
    <source>
        <strain evidence="10">091103-1</strain>
    </source>
</reference>
<keyword evidence="6 8" id="KW-0472">Membrane</keyword>
<evidence type="ECO:0000313" key="11">
    <source>
        <dbReference type="Proteomes" id="UP000246991"/>
    </source>
</evidence>
<dbReference type="SUPFAM" id="SSF111352">
    <property type="entry name" value="Ammonium transporter"/>
    <property type="match status" value="1"/>
</dbReference>
<dbReference type="PANTHER" id="PTHR43029">
    <property type="entry name" value="AMMONIUM TRANSPORTER MEP2"/>
    <property type="match status" value="1"/>
</dbReference>
<feature type="transmembrane region" description="Helical" evidence="8">
    <location>
        <begin position="257"/>
        <end position="275"/>
    </location>
</feature>
<evidence type="ECO:0000256" key="3">
    <source>
        <dbReference type="ARBA" id="ARBA00022448"/>
    </source>
</evidence>
<feature type="domain" description="Ammonium transporter AmtB-like" evidence="9">
    <location>
        <begin position="65"/>
        <end position="461"/>
    </location>
</feature>
<evidence type="ECO:0000313" key="10">
    <source>
        <dbReference type="EMBL" id="PWW76477.1"/>
    </source>
</evidence>
<evidence type="ECO:0000256" key="4">
    <source>
        <dbReference type="ARBA" id="ARBA00022692"/>
    </source>
</evidence>
<dbReference type="GO" id="GO:0008519">
    <property type="term" value="F:ammonium channel activity"/>
    <property type="evidence" value="ECO:0007669"/>
    <property type="project" value="InterPro"/>
</dbReference>
<dbReference type="AlphaFoldDB" id="A0A317SSA3"/>
<feature type="transmembrane region" description="Helical" evidence="8">
    <location>
        <begin position="185"/>
        <end position="206"/>
    </location>
</feature>
<dbReference type="GO" id="GO:0005886">
    <property type="term" value="C:plasma membrane"/>
    <property type="evidence" value="ECO:0007669"/>
    <property type="project" value="TreeGrafter"/>
</dbReference>
<feature type="transmembrane region" description="Helical" evidence="8">
    <location>
        <begin position="389"/>
        <end position="408"/>
    </location>
</feature>
<name>A0A317SSA3_9PEZI</name>
<dbReference type="OrthoDB" id="534912at2759"/>
<comment type="similarity">
    <text evidence="2">Belongs to the ammonia transporter channel (TC 1.A.11.2) family.</text>
</comment>
<dbReference type="Proteomes" id="UP000246991">
    <property type="component" value="Unassembled WGS sequence"/>
</dbReference>
<evidence type="ECO:0000256" key="2">
    <source>
        <dbReference type="ARBA" id="ARBA00005887"/>
    </source>
</evidence>
<keyword evidence="11" id="KW-1185">Reference proteome</keyword>
<protein>
    <submittedName>
        <fullName evidence="10">Rh-like protein/ammonium transporter</fullName>
    </submittedName>
</protein>
<feature type="transmembrane region" description="Helical" evidence="8">
    <location>
        <begin position="97"/>
        <end position="120"/>
    </location>
</feature>
<dbReference type="InterPro" id="IPR001905">
    <property type="entry name" value="Ammonium_transpt"/>
</dbReference>
<feature type="transmembrane region" description="Helical" evidence="8">
    <location>
        <begin position="156"/>
        <end position="178"/>
    </location>
</feature>
<feature type="transmembrane region" description="Helical" evidence="8">
    <location>
        <begin position="287"/>
        <end position="312"/>
    </location>
</feature>
<keyword evidence="7" id="KW-0924">Ammonia transport</keyword>
<dbReference type="EMBL" id="PYWC01000033">
    <property type="protein sequence ID" value="PWW76477.1"/>
    <property type="molecule type" value="Genomic_DNA"/>
</dbReference>
<dbReference type="STRING" id="42249.A0A317SSA3"/>
<keyword evidence="5 8" id="KW-1133">Transmembrane helix</keyword>
<organism evidence="10 11">
    <name type="scientific">Tuber magnatum</name>
    <name type="common">white Piedmont truffle</name>
    <dbReference type="NCBI Taxonomy" id="42249"/>
    <lineage>
        <taxon>Eukaryota</taxon>
        <taxon>Fungi</taxon>
        <taxon>Dikarya</taxon>
        <taxon>Ascomycota</taxon>
        <taxon>Pezizomycotina</taxon>
        <taxon>Pezizomycetes</taxon>
        <taxon>Pezizales</taxon>
        <taxon>Tuberaceae</taxon>
        <taxon>Tuber</taxon>
    </lineage>
</organism>
<evidence type="ECO:0000259" key="9">
    <source>
        <dbReference type="Pfam" id="PF00909"/>
    </source>
</evidence>
<keyword evidence="3" id="KW-0813">Transport</keyword>
<dbReference type="Gene3D" id="1.10.3430.10">
    <property type="entry name" value="Ammonium transporter AmtB like domains"/>
    <property type="match status" value="1"/>
</dbReference>
<evidence type="ECO:0000256" key="6">
    <source>
        <dbReference type="ARBA" id="ARBA00023136"/>
    </source>
</evidence>
<dbReference type="InterPro" id="IPR029020">
    <property type="entry name" value="Ammonium/urea_transptr"/>
</dbReference>